<reference evidence="1 2" key="1">
    <citation type="submission" date="2014-12" db="EMBL/GenBank/DDBJ databases">
        <title>Frankia sp. BMG5.1 draft genome.</title>
        <authorList>
            <person name="Gtari M."/>
            <person name="Ghodhbane-Gtari F."/>
            <person name="Nouioui I."/>
            <person name="Ktari A."/>
            <person name="Hezbri K."/>
            <person name="Mimouni W."/>
            <person name="Sbissi I."/>
            <person name="Ayari A."/>
            <person name="Yamanaka T."/>
            <person name="Normand P."/>
            <person name="Tisa L.S."/>
            <person name="Boudabous A."/>
        </authorList>
    </citation>
    <scope>NUCLEOTIDE SEQUENCE [LARGE SCALE GENOMIC DNA]</scope>
    <source>
        <strain evidence="1 2">BMG5.1</strain>
    </source>
</reference>
<comment type="caution">
    <text evidence="1">The sequence shown here is derived from an EMBL/GenBank/DDBJ whole genome shotgun (WGS) entry which is preliminary data.</text>
</comment>
<evidence type="ECO:0000313" key="2">
    <source>
        <dbReference type="Proteomes" id="UP000035425"/>
    </source>
</evidence>
<dbReference type="Proteomes" id="UP000035425">
    <property type="component" value="Unassembled WGS sequence"/>
</dbReference>
<dbReference type="EMBL" id="JWIO01000001">
    <property type="protein sequence ID" value="KLL13056.1"/>
    <property type="molecule type" value="Genomic_DNA"/>
</dbReference>
<accession>A0ABR5F8L2</accession>
<evidence type="ECO:0008006" key="3">
    <source>
        <dbReference type="Google" id="ProtNLM"/>
    </source>
</evidence>
<keyword evidence="2" id="KW-1185">Reference proteome</keyword>
<organism evidence="1 2">
    <name type="scientific">Protofrankia coriariae</name>
    <dbReference type="NCBI Taxonomy" id="1562887"/>
    <lineage>
        <taxon>Bacteria</taxon>
        <taxon>Bacillati</taxon>
        <taxon>Actinomycetota</taxon>
        <taxon>Actinomycetes</taxon>
        <taxon>Frankiales</taxon>
        <taxon>Frankiaceae</taxon>
        <taxon>Protofrankia</taxon>
    </lineage>
</organism>
<gene>
    <name evidence="1" type="ORF">FrCorBMG51_00535</name>
</gene>
<proteinExistence type="predicted"/>
<evidence type="ECO:0000313" key="1">
    <source>
        <dbReference type="EMBL" id="KLL13056.1"/>
    </source>
</evidence>
<name>A0ABR5F8L2_9ACTN</name>
<protein>
    <recommendedName>
        <fullName evidence="3">Chromosomal replication initiator protein</fullName>
    </recommendedName>
</protein>
<sequence>MPGKLVPGAGASTASASRIRRASAAVARRLLGLDRSPKRRSRQSVYCRAVSAASSSSPAARPGVSSSGTLIQYTGRIRSVRRSRRSRSRKRVISRRHCGLATNAGVTIGMKNVTASRERLIRSSQAWPQVMSSRSWKICSSRRPVCARSSPSSRRRNAVIRPLSCSSSSWA</sequence>